<proteinExistence type="predicted"/>
<keyword evidence="1" id="KW-1133">Transmembrane helix</keyword>
<accession>A0A934KK29</accession>
<comment type="caution">
    <text evidence="2">The sequence shown here is derived from an EMBL/GenBank/DDBJ whole genome shotgun (WGS) entry which is preliminary data.</text>
</comment>
<keyword evidence="1" id="KW-0472">Membrane</keyword>
<reference evidence="2 3" key="1">
    <citation type="submission" date="2020-10" db="EMBL/GenBank/DDBJ databases">
        <title>Ca. Dormibacterota MAGs.</title>
        <authorList>
            <person name="Montgomery K."/>
        </authorList>
    </citation>
    <scope>NUCLEOTIDE SEQUENCE [LARGE SCALE GENOMIC DNA]</scope>
    <source>
        <strain evidence="2">Mitchell_Peninsula_5</strain>
    </source>
</reference>
<dbReference type="AlphaFoldDB" id="A0A934KK29"/>
<evidence type="ECO:0000256" key="1">
    <source>
        <dbReference type="SAM" id="Phobius"/>
    </source>
</evidence>
<dbReference type="EMBL" id="JAEKNN010000005">
    <property type="protein sequence ID" value="MBJ7607984.1"/>
    <property type="molecule type" value="Genomic_DNA"/>
</dbReference>
<organism evidence="2 3">
    <name type="scientific">Candidatus Amunia macphersoniae</name>
    <dbReference type="NCBI Taxonomy" id="3127014"/>
    <lineage>
        <taxon>Bacteria</taxon>
        <taxon>Bacillati</taxon>
        <taxon>Candidatus Dormiibacterota</taxon>
        <taxon>Candidatus Dormibacteria</taxon>
        <taxon>Candidatus Aeolococcales</taxon>
        <taxon>Candidatus Aeolococcaceae</taxon>
        <taxon>Candidatus Amunia</taxon>
    </lineage>
</organism>
<evidence type="ECO:0000313" key="2">
    <source>
        <dbReference type="EMBL" id="MBJ7607984.1"/>
    </source>
</evidence>
<evidence type="ECO:0008006" key="4">
    <source>
        <dbReference type="Google" id="ProtNLM"/>
    </source>
</evidence>
<feature type="transmembrane region" description="Helical" evidence="1">
    <location>
        <begin position="64"/>
        <end position="86"/>
    </location>
</feature>
<keyword evidence="1" id="KW-0812">Transmembrane</keyword>
<gene>
    <name evidence="2" type="ORF">JF887_00935</name>
</gene>
<evidence type="ECO:0000313" key="3">
    <source>
        <dbReference type="Proteomes" id="UP000614410"/>
    </source>
</evidence>
<dbReference type="Proteomes" id="UP000614410">
    <property type="component" value="Unassembled WGS sequence"/>
</dbReference>
<name>A0A934KK29_9BACT</name>
<protein>
    <recommendedName>
        <fullName evidence="4">Zinc ribbon domain-containing protein</fullName>
    </recommendedName>
</protein>
<sequence length="264" mass="26853">MVQAPVIGFCGRCGAPFTAASGSFCGRCGNPVAAAPPVASGYTYPVAPPGSVPAMQHKLSRQRLWIFGAGAVIALVVIMTVVVVVVRPLGTTCHFSCSSQHGPPLVGNSLYKNDKFGYSVEYLAASTKVASSDANGVVLNVGQGSQISFTGTSGTDVDGALQSAFKGIDSNTFQDLQPVGPVRGAEIGNVPAKGTAYKGNFVPPNGGASGPVGAIVMAASFNNVTVVTVMFSGYSTDQANQPYGLAEGSSLDYPITLTHFPGSP</sequence>